<protein>
    <recommendedName>
        <fullName evidence="4">LPXTG-motif cell wall anchor domain-containing protein</fullName>
    </recommendedName>
</protein>
<accession>A0A9X1R4P4</accession>
<feature type="transmembrane region" description="Helical" evidence="1">
    <location>
        <begin position="7"/>
        <end position="25"/>
    </location>
</feature>
<keyword evidence="1" id="KW-0812">Transmembrane</keyword>
<reference evidence="2" key="1">
    <citation type="submission" date="2021-09" db="EMBL/GenBank/DDBJ databases">
        <title>Genome of Aequorivita sp. strain F64183.</title>
        <authorList>
            <person name="Wang Y."/>
        </authorList>
    </citation>
    <scope>NUCLEOTIDE SEQUENCE</scope>
    <source>
        <strain evidence="2">F64183</strain>
    </source>
</reference>
<proteinExistence type="predicted"/>
<sequence>MKILKVALLVIGVALIIIGLYNAFVPQSVLELGPLEVNAKEGLSNQTLGMIGIGVLALVGGALLKNRN</sequence>
<dbReference type="EMBL" id="JAIRBB010000008">
    <property type="protein sequence ID" value="MCG2431498.1"/>
    <property type="molecule type" value="Genomic_DNA"/>
</dbReference>
<comment type="caution">
    <text evidence="2">The sequence shown here is derived from an EMBL/GenBank/DDBJ whole genome shotgun (WGS) entry which is preliminary data.</text>
</comment>
<dbReference type="RefSeq" id="WP_237608593.1">
    <property type="nucleotide sequence ID" value="NZ_JAIRBB010000008.1"/>
</dbReference>
<keyword evidence="1" id="KW-0472">Membrane</keyword>
<keyword evidence="1" id="KW-1133">Transmembrane helix</keyword>
<keyword evidence="3" id="KW-1185">Reference proteome</keyword>
<feature type="transmembrane region" description="Helical" evidence="1">
    <location>
        <begin position="45"/>
        <end position="64"/>
    </location>
</feature>
<evidence type="ECO:0000313" key="2">
    <source>
        <dbReference type="EMBL" id="MCG2431498.1"/>
    </source>
</evidence>
<evidence type="ECO:0008006" key="4">
    <source>
        <dbReference type="Google" id="ProtNLM"/>
    </source>
</evidence>
<dbReference type="Proteomes" id="UP001139462">
    <property type="component" value="Unassembled WGS sequence"/>
</dbReference>
<name>A0A9X1R4P4_9FLAO</name>
<organism evidence="2 3">
    <name type="scientific">Aequorivita xiaoshiensis</name>
    <dbReference type="NCBI Taxonomy" id="2874476"/>
    <lineage>
        <taxon>Bacteria</taxon>
        <taxon>Pseudomonadati</taxon>
        <taxon>Bacteroidota</taxon>
        <taxon>Flavobacteriia</taxon>
        <taxon>Flavobacteriales</taxon>
        <taxon>Flavobacteriaceae</taxon>
        <taxon>Aequorivita</taxon>
    </lineage>
</organism>
<evidence type="ECO:0000256" key="1">
    <source>
        <dbReference type="SAM" id="Phobius"/>
    </source>
</evidence>
<gene>
    <name evidence="2" type="ORF">K8344_10245</name>
</gene>
<evidence type="ECO:0000313" key="3">
    <source>
        <dbReference type="Proteomes" id="UP001139462"/>
    </source>
</evidence>
<dbReference type="AlphaFoldDB" id="A0A9X1R4P4"/>